<keyword evidence="4" id="KW-1003">Cell membrane</keyword>
<dbReference type="Proteomes" id="UP000295197">
    <property type="component" value="Unassembled WGS sequence"/>
</dbReference>
<evidence type="ECO:0000256" key="8">
    <source>
        <dbReference type="ARBA" id="ARBA00022989"/>
    </source>
</evidence>
<dbReference type="GO" id="GO:0031992">
    <property type="term" value="F:energy transducer activity"/>
    <property type="evidence" value="ECO:0007669"/>
    <property type="project" value="TreeGrafter"/>
</dbReference>
<dbReference type="SUPFAM" id="SSF74653">
    <property type="entry name" value="TolA/TonB C-terminal domain"/>
    <property type="match status" value="1"/>
</dbReference>
<sequence>MNIRIILLFIWCICSINTAFAQISFTSLYTKDGKETKNPEEAHYYREMSLAENSQVQVIEKYIENNKTKLIGTFPSFKDRIFIGQKLQAYEDGKIKSKEIFSHDGILIDTALYYHPTGKLRIAYQYPYKTEKNATTVTDTLILAYNDSLGNRTLFNGNGYAELLSSNNTIERGNFENHKKTGKWSGEFMNNKYTFEETYDNGKLISGYSKDSSNNEIPYNNSNFMTPPEYPNGINVLRLFVANSYQYPREAIQNRVKGTVKVSFIINQEGQMVDMKVEEDLGYGTGAEALRVLKRAKKWTPGIMRGVPVRVAYSFPIRLDLTSLR</sequence>
<evidence type="ECO:0000256" key="10">
    <source>
        <dbReference type="SAM" id="SignalP"/>
    </source>
</evidence>
<evidence type="ECO:0000256" key="4">
    <source>
        <dbReference type="ARBA" id="ARBA00022475"/>
    </source>
</evidence>
<keyword evidence="7" id="KW-0653">Protein transport</keyword>
<organism evidence="12 13">
    <name type="scientific">Sphingobacterium alimentarium</name>
    <dbReference type="NCBI Taxonomy" id="797292"/>
    <lineage>
        <taxon>Bacteria</taxon>
        <taxon>Pseudomonadati</taxon>
        <taxon>Bacteroidota</taxon>
        <taxon>Sphingobacteriia</taxon>
        <taxon>Sphingobacteriales</taxon>
        <taxon>Sphingobacteriaceae</taxon>
        <taxon>Sphingobacterium</taxon>
    </lineage>
</organism>
<comment type="similarity">
    <text evidence="2">Belongs to the TonB family.</text>
</comment>
<dbReference type="Gene3D" id="3.30.1150.10">
    <property type="match status" value="1"/>
</dbReference>
<evidence type="ECO:0000256" key="3">
    <source>
        <dbReference type="ARBA" id="ARBA00022448"/>
    </source>
</evidence>
<gene>
    <name evidence="12" type="ORF">EDC17_101420</name>
</gene>
<keyword evidence="5" id="KW-0997">Cell inner membrane</keyword>
<dbReference type="OrthoDB" id="649093at2"/>
<dbReference type="RefSeq" id="WP_132777364.1">
    <property type="nucleotide sequence ID" value="NZ_SMBZ01000014.1"/>
</dbReference>
<keyword evidence="9" id="KW-0472">Membrane</keyword>
<evidence type="ECO:0000313" key="12">
    <source>
        <dbReference type="EMBL" id="TCV15184.1"/>
    </source>
</evidence>
<dbReference type="NCBIfam" id="TIGR01352">
    <property type="entry name" value="tonB_Cterm"/>
    <property type="match status" value="1"/>
</dbReference>
<keyword evidence="10" id="KW-0732">Signal</keyword>
<keyword evidence="13" id="KW-1185">Reference proteome</keyword>
<comment type="caution">
    <text evidence="12">The sequence shown here is derived from an EMBL/GenBank/DDBJ whole genome shotgun (WGS) entry which is preliminary data.</text>
</comment>
<dbReference type="PANTHER" id="PTHR33446">
    <property type="entry name" value="PROTEIN TONB-RELATED"/>
    <property type="match status" value="1"/>
</dbReference>
<keyword evidence="3" id="KW-0813">Transport</keyword>
<dbReference type="SUPFAM" id="SSF82185">
    <property type="entry name" value="Histone H3 K4-specific methyltransferase SET7/9 N-terminal domain"/>
    <property type="match status" value="1"/>
</dbReference>
<dbReference type="PROSITE" id="PS52015">
    <property type="entry name" value="TONB_CTD"/>
    <property type="match status" value="1"/>
</dbReference>
<keyword evidence="6" id="KW-0812">Transmembrane</keyword>
<dbReference type="GO" id="GO:0015031">
    <property type="term" value="P:protein transport"/>
    <property type="evidence" value="ECO:0007669"/>
    <property type="project" value="UniProtKB-KW"/>
</dbReference>
<dbReference type="GO" id="GO:0055085">
    <property type="term" value="P:transmembrane transport"/>
    <property type="evidence" value="ECO:0007669"/>
    <property type="project" value="InterPro"/>
</dbReference>
<evidence type="ECO:0000256" key="6">
    <source>
        <dbReference type="ARBA" id="ARBA00022692"/>
    </source>
</evidence>
<dbReference type="InterPro" id="IPR051045">
    <property type="entry name" value="TonB-dependent_transducer"/>
</dbReference>
<dbReference type="InterPro" id="IPR006260">
    <property type="entry name" value="TonB/TolA_C"/>
</dbReference>
<feature type="chain" id="PRO_5020982295" evidence="10">
    <location>
        <begin position="22"/>
        <end position="325"/>
    </location>
</feature>
<evidence type="ECO:0000259" key="11">
    <source>
        <dbReference type="PROSITE" id="PS52015"/>
    </source>
</evidence>
<evidence type="ECO:0000313" key="13">
    <source>
        <dbReference type="Proteomes" id="UP000295197"/>
    </source>
</evidence>
<comment type="subcellular location">
    <subcellularLocation>
        <location evidence="1">Cell inner membrane</location>
        <topology evidence="1">Single-pass membrane protein</topology>
        <orientation evidence="1">Periplasmic side</orientation>
    </subcellularLocation>
</comment>
<reference evidence="12 13" key="1">
    <citation type="submission" date="2019-03" db="EMBL/GenBank/DDBJ databases">
        <title>Genomic Encyclopedia of Type Strains, Phase IV (KMG-IV): sequencing the most valuable type-strain genomes for metagenomic binning, comparative biology and taxonomic classification.</title>
        <authorList>
            <person name="Goeker M."/>
        </authorList>
    </citation>
    <scope>NUCLEOTIDE SEQUENCE [LARGE SCALE GENOMIC DNA]</scope>
    <source>
        <strain evidence="12 13">DSM 22362</strain>
    </source>
</reference>
<evidence type="ECO:0000256" key="2">
    <source>
        <dbReference type="ARBA" id="ARBA00006555"/>
    </source>
</evidence>
<name>A0A4R3VYT5_9SPHI</name>
<dbReference type="Pfam" id="PF03544">
    <property type="entry name" value="TonB_C"/>
    <property type="match status" value="1"/>
</dbReference>
<evidence type="ECO:0000256" key="7">
    <source>
        <dbReference type="ARBA" id="ARBA00022927"/>
    </source>
</evidence>
<keyword evidence="8" id="KW-1133">Transmembrane helix</keyword>
<accession>A0A4R3VYT5</accession>
<dbReference type="PANTHER" id="PTHR33446:SF2">
    <property type="entry name" value="PROTEIN TONB"/>
    <property type="match status" value="1"/>
</dbReference>
<proteinExistence type="inferred from homology"/>
<dbReference type="EMBL" id="SMBZ01000014">
    <property type="protein sequence ID" value="TCV15184.1"/>
    <property type="molecule type" value="Genomic_DNA"/>
</dbReference>
<evidence type="ECO:0000256" key="1">
    <source>
        <dbReference type="ARBA" id="ARBA00004383"/>
    </source>
</evidence>
<dbReference type="GO" id="GO:0098797">
    <property type="term" value="C:plasma membrane protein complex"/>
    <property type="evidence" value="ECO:0007669"/>
    <property type="project" value="TreeGrafter"/>
</dbReference>
<evidence type="ECO:0000256" key="5">
    <source>
        <dbReference type="ARBA" id="ARBA00022519"/>
    </source>
</evidence>
<evidence type="ECO:0000256" key="9">
    <source>
        <dbReference type="ARBA" id="ARBA00023136"/>
    </source>
</evidence>
<feature type="domain" description="TonB C-terminal" evidence="11">
    <location>
        <begin position="232"/>
        <end position="325"/>
    </location>
</feature>
<dbReference type="AlphaFoldDB" id="A0A4R3VYT5"/>
<dbReference type="InterPro" id="IPR037682">
    <property type="entry name" value="TonB_C"/>
</dbReference>
<protein>
    <submittedName>
        <fullName evidence="12">TonB family protein</fullName>
    </submittedName>
</protein>
<feature type="signal peptide" evidence="10">
    <location>
        <begin position="1"/>
        <end position="21"/>
    </location>
</feature>